<dbReference type="InterPro" id="IPR014044">
    <property type="entry name" value="CAP_dom"/>
</dbReference>
<dbReference type="Proteomes" id="UP000824124">
    <property type="component" value="Unassembled WGS sequence"/>
</dbReference>
<name>A0A9D1KY99_9FIRM</name>
<dbReference type="SUPFAM" id="SSF55383">
    <property type="entry name" value="Copper amine oxidase, domain N"/>
    <property type="match status" value="2"/>
</dbReference>
<dbReference type="Pfam" id="PF00188">
    <property type="entry name" value="CAP"/>
    <property type="match status" value="1"/>
</dbReference>
<gene>
    <name evidence="4" type="ORF">IAB00_06615</name>
</gene>
<dbReference type="Gene3D" id="3.30.457.10">
    <property type="entry name" value="Copper amine oxidase-like, N-terminal domain"/>
    <property type="match status" value="1"/>
</dbReference>
<evidence type="ECO:0008006" key="6">
    <source>
        <dbReference type="Google" id="ProtNLM"/>
    </source>
</evidence>
<proteinExistence type="predicted"/>
<organism evidence="4 5">
    <name type="scientific">Candidatus Avidehalobacter gallistercoris</name>
    <dbReference type="NCBI Taxonomy" id="2840694"/>
    <lineage>
        <taxon>Bacteria</taxon>
        <taxon>Bacillati</taxon>
        <taxon>Bacillota</taxon>
        <taxon>Clostridia</taxon>
        <taxon>Eubacteriales</taxon>
        <taxon>Peptococcaceae</taxon>
        <taxon>Peptococcaceae incertae sedis</taxon>
        <taxon>Candidatus Avidehalobacter</taxon>
    </lineage>
</organism>
<dbReference type="PANTHER" id="PTHR31157:SF1">
    <property type="entry name" value="SCP DOMAIN-CONTAINING PROTEIN"/>
    <property type="match status" value="1"/>
</dbReference>
<keyword evidence="1" id="KW-0732">Signal</keyword>
<dbReference type="PANTHER" id="PTHR31157">
    <property type="entry name" value="SCP DOMAIN-CONTAINING PROTEIN"/>
    <property type="match status" value="1"/>
</dbReference>
<dbReference type="Pfam" id="PF07833">
    <property type="entry name" value="Cu_amine_oxidN1"/>
    <property type="match status" value="1"/>
</dbReference>
<dbReference type="InterPro" id="IPR012854">
    <property type="entry name" value="Cu_amine_oxidase-like_N"/>
</dbReference>
<sequence length="383" mass="41911">MKKTFMRGFAAFLLAAGLSATPALAADIQITVNGSALSSDVAPIVINNRTMLPLRACAEALSATVNYDASGRIDIYRGNDKIVLLLNTPSAWLNGEKRPLDVEPQVTDNRTLVPLRFIGEAFDCAVNWQQENNTVSIVAAAGSGQQDTDAPTFPSDTDITPENVPADVTITNQALQQLNSVRLQKNLDALSTAAELKTMADAHSKDMAENGYFSSNSPTEGTLSSRAKALNLPQPTEIIAKIDYRTETVYQAVMEWLTNENTRSILLDASAGYIGIGAYQQPDTTYVYLTAEIMPSRAYFTELPSSAVTVPKLTVRGRSQRLTENVIVYQLSDENTYMYSERKTYTAKGDGTYFYTEVEFDDPGRYALQVGNCLVKVTYKPAE</sequence>
<feature type="signal peptide" evidence="1">
    <location>
        <begin position="1"/>
        <end position="25"/>
    </location>
</feature>
<dbReference type="CDD" id="cd05379">
    <property type="entry name" value="CAP_bacterial"/>
    <property type="match status" value="1"/>
</dbReference>
<feature type="chain" id="PRO_5039677032" description="Copper amine oxidase-like N-terminal domain-containing protein" evidence="1">
    <location>
        <begin position="26"/>
        <end position="383"/>
    </location>
</feature>
<dbReference type="AlphaFoldDB" id="A0A9D1KY99"/>
<reference evidence="4" key="1">
    <citation type="submission" date="2020-10" db="EMBL/GenBank/DDBJ databases">
        <authorList>
            <person name="Gilroy R."/>
        </authorList>
    </citation>
    <scope>NUCLEOTIDE SEQUENCE</scope>
    <source>
        <strain evidence="4">2830</strain>
    </source>
</reference>
<dbReference type="SUPFAM" id="SSF55797">
    <property type="entry name" value="PR-1-like"/>
    <property type="match status" value="1"/>
</dbReference>
<evidence type="ECO:0000259" key="2">
    <source>
        <dbReference type="Pfam" id="PF00188"/>
    </source>
</evidence>
<evidence type="ECO:0000256" key="1">
    <source>
        <dbReference type="SAM" id="SignalP"/>
    </source>
</evidence>
<protein>
    <recommendedName>
        <fullName evidence="6">Copper amine oxidase-like N-terminal domain-containing protein</fullName>
    </recommendedName>
</protein>
<feature type="domain" description="Copper amine oxidase-like N-terminal" evidence="3">
    <location>
        <begin position="31"/>
        <end position="137"/>
    </location>
</feature>
<dbReference type="InterPro" id="IPR035940">
    <property type="entry name" value="CAP_sf"/>
</dbReference>
<dbReference type="InterPro" id="IPR036582">
    <property type="entry name" value="Mao_N_sf"/>
</dbReference>
<feature type="domain" description="SCP" evidence="2">
    <location>
        <begin position="176"/>
        <end position="290"/>
    </location>
</feature>
<dbReference type="EMBL" id="DVMH01000033">
    <property type="protein sequence ID" value="HIU10892.1"/>
    <property type="molecule type" value="Genomic_DNA"/>
</dbReference>
<accession>A0A9D1KY99</accession>
<evidence type="ECO:0000313" key="4">
    <source>
        <dbReference type="EMBL" id="HIU10892.1"/>
    </source>
</evidence>
<evidence type="ECO:0000313" key="5">
    <source>
        <dbReference type="Proteomes" id="UP000824124"/>
    </source>
</evidence>
<dbReference type="Gene3D" id="3.40.33.10">
    <property type="entry name" value="CAP"/>
    <property type="match status" value="1"/>
</dbReference>
<reference evidence="4" key="2">
    <citation type="journal article" date="2021" name="PeerJ">
        <title>Extensive microbial diversity within the chicken gut microbiome revealed by metagenomics and culture.</title>
        <authorList>
            <person name="Gilroy R."/>
            <person name="Ravi A."/>
            <person name="Getino M."/>
            <person name="Pursley I."/>
            <person name="Horton D.L."/>
            <person name="Alikhan N.F."/>
            <person name="Baker D."/>
            <person name="Gharbi K."/>
            <person name="Hall N."/>
            <person name="Watson M."/>
            <person name="Adriaenssens E.M."/>
            <person name="Foster-Nyarko E."/>
            <person name="Jarju S."/>
            <person name="Secka A."/>
            <person name="Antonio M."/>
            <person name="Oren A."/>
            <person name="Chaudhuri R.R."/>
            <person name="La Ragione R."/>
            <person name="Hildebrand F."/>
            <person name="Pallen M.J."/>
        </authorList>
    </citation>
    <scope>NUCLEOTIDE SEQUENCE</scope>
    <source>
        <strain evidence="4">2830</strain>
    </source>
</reference>
<evidence type="ECO:0000259" key="3">
    <source>
        <dbReference type="Pfam" id="PF07833"/>
    </source>
</evidence>
<comment type="caution">
    <text evidence="4">The sequence shown here is derived from an EMBL/GenBank/DDBJ whole genome shotgun (WGS) entry which is preliminary data.</text>
</comment>